<feature type="region of interest" description="Disordered" evidence="1">
    <location>
        <begin position="264"/>
        <end position="310"/>
    </location>
</feature>
<reference evidence="2 3" key="1">
    <citation type="submission" date="2016-10" db="EMBL/GenBank/DDBJ databases">
        <title>Draft genome sequence of Coniochaeta ligniaria NRRL30616, a lignocellulolytic fungus for bioabatement of inhibitors in plant biomass hydrolysates.</title>
        <authorList>
            <consortium name="DOE Joint Genome Institute"/>
            <person name="Jimenez D.J."/>
            <person name="Hector R.E."/>
            <person name="Riley R."/>
            <person name="Sun H."/>
            <person name="Grigoriev I.V."/>
            <person name="Van Elsas J.D."/>
            <person name="Nichols N.N."/>
        </authorList>
    </citation>
    <scope>NUCLEOTIDE SEQUENCE [LARGE SCALE GENOMIC DNA]</scope>
    <source>
        <strain evidence="2 3">NRRL 30616</strain>
    </source>
</reference>
<keyword evidence="3" id="KW-1185">Reference proteome</keyword>
<evidence type="ECO:0000256" key="1">
    <source>
        <dbReference type="SAM" id="MobiDB-lite"/>
    </source>
</evidence>
<name>A0A1J7ITY2_9PEZI</name>
<organism evidence="2 3">
    <name type="scientific">Coniochaeta ligniaria NRRL 30616</name>
    <dbReference type="NCBI Taxonomy" id="1408157"/>
    <lineage>
        <taxon>Eukaryota</taxon>
        <taxon>Fungi</taxon>
        <taxon>Dikarya</taxon>
        <taxon>Ascomycota</taxon>
        <taxon>Pezizomycotina</taxon>
        <taxon>Sordariomycetes</taxon>
        <taxon>Sordariomycetidae</taxon>
        <taxon>Coniochaetales</taxon>
        <taxon>Coniochaetaceae</taxon>
        <taxon>Coniochaeta</taxon>
    </lineage>
</organism>
<dbReference type="EMBL" id="KV875096">
    <property type="protein sequence ID" value="OIW30958.1"/>
    <property type="molecule type" value="Genomic_DNA"/>
</dbReference>
<gene>
    <name evidence="2" type="ORF">CONLIGDRAFT_668831</name>
</gene>
<protein>
    <submittedName>
        <fullName evidence="2">Uncharacterized protein</fullName>
    </submittedName>
</protein>
<sequence>MGLGQVYGKRPHFLIVIVKQPLSNNNRATGRSISAIEYHYDQGKGLSYSSFVPSVHRTLVNIEPSHRFPAHWQLRRSAKRGSQLADETEAKYHAALEHDAPFRPEYGQYTLTLPTYLLYGGRARSHWRTIAGYPAAGSTKFNRGAGTWRARDVMAAEHTEKWRQLRISVAGGAECHRRLGLNKSAGSQITLGDDPPLAGQAELRGEVASVRGEIASLRGEVSNLTKLFGEQFPYAPTPKAQGSIIMDNDEISLLKILPILFGGQHPHTPTPEPLPWTRPREAGNVLLPGQNKMDWKASPQMKIRRKDLAD</sequence>
<evidence type="ECO:0000313" key="3">
    <source>
        <dbReference type="Proteomes" id="UP000182658"/>
    </source>
</evidence>
<dbReference type="Proteomes" id="UP000182658">
    <property type="component" value="Unassembled WGS sequence"/>
</dbReference>
<dbReference type="AlphaFoldDB" id="A0A1J7ITY2"/>
<evidence type="ECO:0000313" key="2">
    <source>
        <dbReference type="EMBL" id="OIW30958.1"/>
    </source>
</evidence>
<accession>A0A1J7ITY2</accession>
<proteinExistence type="predicted"/>
<dbReference type="InParanoid" id="A0A1J7ITY2"/>